<keyword evidence="1" id="KW-0808">Transferase</keyword>
<reference evidence="1" key="1">
    <citation type="submission" date="2018-06" db="EMBL/GenBank/DDBJ databases">
        <authorList>
            <person name="Zhirakovskaya E."/>
        </authorList>
    </citation>
    <scope>NUCLEOTIDE SEQUENCE</scope>
</reference>
<dbReference type="EC" id="2.6.1.42" evidence="1"/>
<dbReference type="EMBL" id="UOEN01000209">
    <property type="protein sequence ID" value="VAW14242.1"/>
    <property type="molecule type" value="Genomic_DNA"/>
</dbReference>
<proteinExistence type="predicted"/>
<name>A0A3B0TIC7_9ZZZZ</name>
<evidence type="ECO:0000313" key="1">
    <source>
        <dbReference type="EMBL" id="VAW14242.1"/>
    </source>
</evidence>
<keyword evidence="1" id="KW-0032">Aminotransferase</keyword>
<dbReference type="GO" id="GO:0004084">
    <property type="term" value="F:branched-chain-amino-acid transaminase activity"/>
    <property type="evidence" value="ECO:0007669"/>
    <property type="project" value="UniProtKB-EC"/>
</dbReference>
<gene>
    <name evidence="1" type="ORF">MNBD_BACTEROID05-1179</name>
</gene>
<feature type="non-terminal residue" evidence="1">
    <location>
        <position position="1"/>
    </location>
</feature>
<dbReference type="InterPro" id="IPR043132">
    <property type="entry name" value="BCAT-like_C"/>
</dbReference>
<dbReference type="InterPro" id="IPR036038">
    <property type="entry name" value="Aminotransferase-like"/>
</dbReference>
<dbReference type="SUPFAM" id="SSF56752">
    <property type="entry name" value="D-aminoacid aminotransferase-like PLP-dependent enzymes"/>
    <property type="match status" value="1"/>
</dbReference>
<protein>
    <submittedName>
        <fullName evidence="1">Branched-chain amino acid aminotransferase</fullName>
        <ecNumber evidence="1">2.6.1.42</ecNumber>
    </submittedName>
</protein>
<accession>A0A3B0TIC7</accession>
<dbReference type="Gene3D" id="3.20.10.10">
    <property type="entry name" value="D-amino Acid Aminotransferase, subunit A, domain 2"/>
    <property type="match status" value="1"/>
</dbReference>
<sequence>NADECFLTGTAAEIIPIVKVDGRSIGDGKPGKITRKMISLFKLATKKHGVKY</sequence>
<dbReference type="AlphaFoldDB" id="A0A3B0TIC7"/>
<organism evidence="1">
    <name type="scientific">hydrothermal vent metagenome</name>
    <dbReference type="NCBI Taxonomy" id="652676"/>
    <lineage>
        <taxon>unclassified sequences</taxon>
        <taxon>metagenomes</taxon>
        <taxon>ecological metagenomes</taxon>
    </lineage>
</organism>